<dbReference type="Pfam" id="PF20557">
    <property type="entry name" value="DnaT_2"/>
    <property type="match status" value="1"/>
</dbReference>
<proteinExistence type="predicted"/>
<sequence>MPSYASSVEAQTYFDGRLNTDAWDSASAGDKTKALAQATAIIDRLNFVGTRTDTDQVNQFPRGTDVTIPQDIKDASAEIALALLDGVNPELEYENINMTSQGYGGIRSSFDRSVKPPHIVAGVPSFIAWTLLAPYLRDPSNIELHRTN</sequence>
<evidence type="ECO:0000259" key="1">
    <source>
        <dbReference type="Pfam" id="PF20557"/>
    </source>
</evidence>
<protein>
    <recommendedName>
        <fullName evidence="1">Putative DnaT-like domain-containing protein</fullName>
    </recommendedName>
</protein>
<dbReference type="AlphaFoldDB" id="A0A0F9KKB2"/>
<dbReference type="EMBL" id="LAZR01007842">
    <property type="protein sequence ID" value="KKM82574.1"/>
    <property type="molecule type" value="Genomic_DNA"/>
</dbReference>
<name>A0A0F9KKB2_9ZZZZ</name>
<dbReference type="InterPro" id="IPR046787">
    <property type="entry name" value="DnaT_2"/>
</dbReference>
<feature type="domain" description="Putative DnaT-like" evidence="1">
    <location>
        <begin position="3"/>
        <end position="87"/>
    </location>
</feature>
<accession>A0A0F9KKB2</accession>
<organism evidence="2">
    <name type="scientific">marine sediment metagenome</name>
    <dbReference type="NCBI Taxonomy" id="412755"/>
    <lineage>
        <taxon>unclassified sequences</taxon>
        <taxon>metagenomes</taxon>
        <taxon>ecological metagenomes</taxon>
    </lineage>
</organism>
<reference evidence="2" key="1">
    <citation type="journal article" date="2015" name="Nature">
        <title>Complex archaea that bridge the gap between prokaryotes and eukaryotes.</title>
        <authorList>
            <person name="Spang A."/>
            <person name="Saw J.H."/>
            <person name="Jorgensen S.L."/>
            <person name="Zaremba-Niedzwiedzka K."/>
            <person name="Martijn J."/>
            <person name="Lind A.E."/>
            <person name="van Eijk R."/>
            <person name="Schleper C."/>
            <person name="Guy L."/>
            <person name="Ettema T.J."/>
        </authorList>
    </citation>
    <scope>NUCLEOTIDE SEQUENCE</scope>
</reference>
<evidence type="ECO:0000313" key="2">
    <source>
        <dbReference type="EMBL" id="KKM82574.1"/>
    </source>
</evidence>
<gene>
    <name evidence="2" type="ORF">LCGC14_1318210</name>
</gene>
<comment type="caution">
    <text evidence="2">The sequence shown here is derived from an EMBL/GenBank/DDBJ whole genome shotgun (WGS) entry which is preliminary data.</text>
</comment>